<keyword evidence="2" id="KW-1185">Reference proteome</keyword>
<gene>
    <name evidence="1" type="ORF">GCM10007971_20240</name>
</gene>
<dbReference type="InterPro" id="IPR014871">
    <property type="entry name" value="dUTPase/dCTP_pyrophosphatase"/>
</dbReference>
<accession>A0A918D262</accession>
<dbReference type="EMBL" id="BMOS01000012">
    <property type="protein sequence ID" value="GGN58327.1"/>
    <property type="molecule type" value="Genomic_DNA"/>
</dbReference>
<dbReference type="Gene3D" id="1.10.4010.10">
    <property type="entry name" value="Type II deoxyuridine triphosphatase"/>
    <property type="match status" value="1"/>
</dbReference>
<reference evidence="1" key="2">
    <citation type="submission" date="2020-09" db="EMBL/GenBank/DDBJ databases">
        <authorList>
            <person name="Sun Q."/>
            <person name="Ohkuma M."/>
        </authorList>
    </citation>
    <scope>NUCLEOTIDE SEQUENCE</scope>
    <source>
        <strain evidence="1">JCM 17251</strain>
    </source>
</reference>
<dbReference type="Proteomes" id="UP000624041">
    <property type="component" value="Unassembled WGS sequence"/>
</dbReference>
<evidence type="ECO:0000313" key="1">
    <source>
        <dbReference type="EMBL" id="GGN58327.1"/>
    </source>
</evidence>
<evidence type="ECO:0008006" key="3">
    <source>
        <dbReference type="Google" id="ProtNLM"/>
    </source>
</evidence>
<dbReference type="Pfam" id="PF08761">
    <property type="entry name" value="dUTPase_2"/>
    <property type="match status" value="1"/>
</dbReference>
<dbReference type="PIRSF" id="PIRSF030140">
    <property type="entry name" value="UCP030140"/>
    <property type="match status" value="1"/>
</dbReference>
<dbReference type="AlphaFoldDB" id="A0A918D262"/>
<dbReference type="SUPFAM" id="SSF101386">
    <property type="entry name" value="all-alpha NTP pyrophosphatases"/>
    <property type="match status" value="1"/>
</dbReference>
<reference evidence="1" key="1">
    <citation type="journal article" date="2014" name="Int. J. Syst. Evol. Microbiol.">
        <title>Complete genome sequence of Corynebacterium casei LMG S-19264T (=DSM 44701T), isolated from a smear-ripened cheese.</title>
        <authorList>
            <consortium name="US DOE Joint Genome Institute (JGI-PGF)"/>
            <person name="Walter F."/>
            <person name="Albersmeier A."/>
            <person name="Kalinowski J."/>
            <person name="Ruckert C."/>
        </authorList>
    </citation>
    <scope>NUCLEOTIDE SEQUENCE</scope>
    <source>
        <strain evidence="1">JCM 17251</strain>
    </source>
</reference>
<comment type="caution">
    <text evidence="1">The sequence shown here is derived from an EMBL/GenBank/DDBJ whole genome shotgun (WGS) entry which is preliminary data.</text>
</comment>
<name>A0A918D262_9BACI</name>
<sequence>MNWGKLYNMQQELDNYIADNHELEGKDLYHERHLAFLVELGELANETRCFKFWSKKEPSEREVILAEYVDGIHFLLSIGLEKGYRYEGVEAAGTENDLTKQFNHVFIVAAIFNQHSTEEGYVQLFKEFIHLGKLLGFNEEDIYNAYLEKNEINYERQDQGY</sequence>
<evidence type="ECO:0000313" key="2">
    <source>
        <dbReference type="Proteomes" id="UP000624041"/>
    </source>
</evidence>
<organism evidence="1 2">
    <name type="scientific">Oceanobacillus indicireducens</name>
    <dbReference type="NCBI Taxonomy" id="1004261"/>
    <lineage>
        <taxon>Bacteria</taxon>
        <taxon>Bacillati</taxon>
        <taxon>Bacillota</taxon>
        <taxon>Bacilli</taxon>
        <taxon>Bacillales</taxon>
        <taxon>Bacillaceae</taxon>
        <taxon>Oceanobacillus</taxon>
    </lineage>
</organism>
<dbReference type="InterPro" id="IPR016947">
    <property type="entry name" value="UCP030140"/>
</dbReference>
<protein>
    <recommendedName>
        <fullName evidence="3">dUTPase</fullName>
    </recommendedName>
</protein>
<dbReference type="CDD" id="cd11527">
    <property type="entry name" value="NTP-PPase_dUTPase"/>
    <property type="match status" value="1"/>
</dbReference>
<dbReference type="RefSeq" id="WP_188857054.1">
    <property type="nucleotide sequence ID" value="NZ_BMOS01000012.1"/>
</dbReference>
<proteinExistence type="predicted"/>